<evidence type="ECO:0000313" key="8">
    <source>
        <dbReference type="EMBL" id="MBB5360963.1"/>
    </source>
</evidence>
<accession>A0A7W8JS42</accession>
<feature type="transmembrane region" description="Helical" evidence="7">
    <location>
        <begin position="291"/>
        <end position="313"/>
    </location>
</feature>
<keyword evidence="6 7" id="KW-0472">Membrane</keyword>
<keyword evidence="9" id="KW-1185">Reference proteome</keyword>
<evidence type="ECO:0000256" key="3">
    <source>
        <dbReference type="ARBA" id="ARBA00022475"/>
    </source>
</evidence>
<reference evidence="8 9" key="1">
    <citation type="submission" date="2020-08" db="EMBL/GenBank/DDBJ databases">
        <title>Genomic Encyclopedia of Type Strains, Phase IV (KMG-IV): sequencing the most valuable type-strain genomes for metagenomic binning, comparative biology and taxonomic classification.</title>
        <authorList>
            <person name="Goeker M."/>
        </authorList>
    </citation>
    <scope>NUCLEOTIDE SEQUENCE [LARGE SCALE GENOMIC DNA]</scope>
    <source>
        <strain evidence="8 9">DSM 27939</strain>
    </source>
</reference>
<protein>
    <submittedName>
        <fullName evidence="8">O-antigen/teichoic acid export membrane protein</fullName>
    </submittedName>
</protein>
<dbReference type="InterPro" id="IPR050833">
    <property type="entry name" value="Poly_Biosynth_Transport"/>
</dbReference>
<sequence>MSSLKAKTVNAMKWSYLSMFVGLALQLFFAAILSRLLTKEEFGVWAIAAVLQRFGQFITDLGVGQAIVQKAKLTEEDIRAGFTAAMILGILTTALAWLIAPAASRFYMDVPNLVPVFRGYALVYILSSGIIISSSLLRRALNFRPVVRAELTSYAIGHGVIGLSAAYLGYGAMSLVISAIAQAVIQLILLYSATRHTLTPIFRWSAYQGLFSFGVKATAVNFLEYLSSILDTLIIGKLYSPVALGAYSRTFSTLAMPATNFASSLSRVMAPSFSAVQNEPERLRRAYLSGLRAVALVIGSATGCILIDAPEIVKVMLGPNFLDSILLMQIFALYIPFAVLTNLSAVLAEATARLNVKIKIQAVYLVALGLSFWTAYSLGGRVEELAMVLVGASALRSVAFAVVARQIIGGGGRQIALAYGLGGLYFLGSACLTAAVVFPLRSVNLPLPALFIIEMVLGLLVVASAVLLGPPSELQSMARATLQQLRGRLANSAG</sequence>
<comment type="caution">
    <text evidence="8">The sequence shown here is derived from an EMBL/GenBank/DDBJ whole genome shotgun (WGS) entry which is preliminary data.</text>
</comment>
<feature type="transmembrane region" description="Helical" evidence="7">
    <location>
        <begin position="175"/>
        <end position="193"/>
    </location>
</feature>
<evidence type="ECO:0000256" key="5">
    <source>
        <dbReference type="ARBA" id="ARBA00022989"/>
    </source>
</evidence>
<dbReference type="EMBL" id="JACHFL010000001">
    <property type="protein sequence ID" value="MBB5360963.1"/>
    <property type="molecule type" value="Genomic_DNA"/>
</dbReference>
<evidence type="ECO:0000256" key="7">
    <source>
        <dbReference type="SAM" id="Phobius"/>
    </source>
</evidence>
<keyword evidence="3" id="KW-1003">Cell membrane</keyword>
<evidence type="ECO:0000256" key="6">
    <source>
        <dbReference type="ARBA" id="ARBA00023136"/>
    </source>
</evidence>
<comment type="subcellular location">
    <subcellularLocation>
        <location evidence="1">Cell membrane</location>
        <topology evidence="1">Multi-pass membrane protein</topology>
    </subcellularLocation>
</comment>
<dbReference type="CDD" id="cd13127">
    <property type="entry name" value="MATE_tuaB_like"/>
    <property type="match status" value="1"/>
</dbReference>
<proteinExistence type="inferred from homology"/>
<feature type="transmembrane region" description="Helical" evidence="7">
    <location>
        <begin position="80"/>
        <end position="100"/>
    </location>
</feature>
<keyword evidence="5 7" id="KW-1133">Transmembrane helix</keyword>
<evidence type="ECO:0000256" key="4">
    <source>
        <dbReference type="ARBA" id="ARBA00022692"/>
    </source>
</evidence>
<name>A0A7W8JS42_9DEIO</name>
<organism evidence="8 9">
    <name type="scientific">Deinococcus humi</name>
    <dbReference type="NCBI Taxonomy" id="662880"/>
    <lineage>
        <taxon>Bacteria</taxon>
        <taxon>Thermotogati</taxon>
        <taxon>Deinococcota</taxon>
        <taxon>Deinococci</taxon>
        <taxon>Deinococcales</taxon>
        <taxon>Deinococcaceae</taxon>
        <taxon>Deinococcus</taxon>
    </lineage>
</organism>
<comment type="similarity">
    <text evidence="2">Belongs to the polysaccharide synthase family.</text>
</comment>
<feature type="transmembrane region" description="Helical" evidence="7">
    <location>
        <begin position="385"/>
        <end position="404"/>
    </location>
</feature>
<feature type="transmembrane region" description="Helical" evidence="7">
    <location>
        <begin position="325"/>
        <end position="348"/>
    </location>
</feature>
<dbReference type="Proteomes" id="UP000552709">
    <property type="component" value="Unassembled WGS sequence"/>
</dbReference>
<evidence type="ECO:0000256" key="1">
    <source>
        <dbReference type="ARBA" id="ARBA00004651"/>
    </source>
</evidence>
<keyword evidence="4 7" id="KW-0812">Transmembrane</keyword>
<feature type="transmembrane region" description="Helical" evidence="7">
    <location>
        <begin position="120"/>
        <end position="137"/>
    </location>
</feature>
<dbReference type="PANTHER" id="PTHR30250">
    <property type="entry name" value="PST FAMILY PREDICTED COLANIC ACID TRANSPORTER"/>
    <property type="match status" value="1"/>
</dbReference>
<feature type="transmembrane region" description="Helical" evidence="7">
    <location>
        <begin position="450"/>
        <end position="469"/>
    </location>
</feature>
<evidence type="ECO:0000256" key="2">
    <source>
        <dbReference type="ARBA" id="ARBA00007430"/>
    </source>
</evidence>
<feature type="transmembrane region" description="Helical" evidence="7">
    <location>
        <begin position="416"/>
        <end position="438"/>
    </location>
</feature>
<dbReference type="GO" id="GO:0005886">
    <property type="term" value="C:plasma membrane"/>
    <property type="evidence" value="ECO:0007669"/>
    <property type="project" value="UniProtKB-SubCell"/>
</dbReference>
<dbReference type="AlphaFoldDB" id="A0A7W8JS42"/>
<evidence type="ECO:0000313" key="9">
    <source>
        <dbReference type="Proteomes" id="UP000552709"/>
    </source>
</evidence>
<feature type="transmembrane region" description="Helical" evidence="7">
    <location>
        <begin position="14"/>
        <end position="36"/>
    </location>
</feature>
<feature type="transmembrane region" description="Helical" evidence="7">
    <location>
        <begin position="149"/>
        <end position="169"/>
    </location>
</feature>
<dbReference type="Pfam" id="PF13440">
    <property type="entry name" value="Polysacc_synt_3"/>
    <property type="match status" value="1"/>
</dbReference>
<feature type="transmembrane region" description="Helical" evidence="7">
    <location>
        <begin position="360"/>
        <end position="379"/>
    </location>
</feature>
<gene>
    <name evidence="8" type="ORF">HNQ08_000034</name>
</gene>
<dbReference type="PANTHER" id="PTHR30250:SF10">
    <property type="entry name" value="LIPOPOLYSACCHARIDE BIOSYNTHESIS PROTEIN WZXC"/>
    <property type="match status" value="1"/>
</dbReference>
<dbReference type="RefSeq" id="WP_184126879.1">
    <property type="nucleotide sequence ID" value="NZ_JACHFL010000001.1"/>
</dbReference>